<evidence type="ECO:0000313" key="3">
    <source>
        <dbReference type="Proteomes" id="UP000093962"/>
    </source>
</evidence>
<feature type="transmembrane region" description="Helical" evidence="1">
    <location>
        <begin position="156"/>
        <end position="177"/>
    </location>
</feature>
<dbReference type="OrthoDB" id="4640608at2"/>
<dbReference type="RefSeq" id="WP_064859232.1">
    <property type="nucleotide sequence ID" value="NZ_JAPMJT010000003.1"/>
</dbReference>
<dbReference type="Proteomes" id="UP000093962">
    <property type="component" value="Unassembled WGS sequence"/>
</dbReference>
<proteinExistence type="predicted"/>
<comment type="caution">
    <text evidence="2">The sequence shown here is derived from an EMBL/GenBank/DDBJ whole genome shotgun (WGS) entry which is preliminary data.</text>
</comment>
<name>A0A1A0MNS6_MYCMU</name>
<reference evidence="2 3" key="1">
    <citation type="submission" date="2016-06" db="EMBL/GenBank/DDBJ databases">
        <authorList>
            <person name="Kjaerup R.B."/>
            <person name="Dalgaard T.S."/>
            <person name="Juul-Madsen H.R."/>
        </authorList>
    </citation>
    <scope>NUCLEOTIDE SEQUENCE [LARGE SCALE GENOMIC DNA]</scope>
    <source>
        <strain evidence="2 3">1199456.5</strain>
    </source>
</reference>
<accession>A0A1A0MNS6</accession>
<dbReference type="InterPro" id="IPR024381">
    <property type="entry name" value="DUF2561"/>
</dbReference>
<keyword evidence="1" id="KW-0812">Transmembrane</keyword>
<evidence type="ECO:0000256" key="1">
    <source>
        <dbReference type="SAM" id="Phobius"/>
    </source>
</evidence>
<feature type="transmembrane region" description="Helical" evidence="1">
    <location>
        <begin position="65"/>
        <end position="86"/>
    </location>
</feature>
<dbReference type="EMBL" id="LZSF01000136">
    <property type="protein sequence ID" value="OBA86726.1"/>
    <property type="molecule type" value="Genomic_DNA"/>
</dbReference>
<evidence type="ECO:0000313" key="2">
    <source>
        <dbReference type="EMBL" id="OBA86726.1"/>
    </source>
</evidence>
<feature type="transmembrane region" description="Helical" evidence="1">
    <location>
        <begin position="183"/>
        <end position="206"/>
    </location>
</feature>
<protein>
    <recommendedName>
        <fullName evidence="4">DUF2561 family protein</fullName>
    </recommendedName>
</protein>
<dbReference type="AlphaFoldDB" id="A0A1A0MNS6"/>
<keyword evidence="1" id="KW-1133">Transmembrane helix</keyword>
<organism evidence="2 3">
    <name type="scientific">Mycolicibacterium mucogenicum</name>
    <name type="common">Mycobacterium mucogenicum</name>
    <dbReference type="NCBI Taxonomy" id="56689"/>
    <lineage>
        <taxon>Bacteria</taxon>
        <taxon>Bacillati</taxon>
        <taxon>Actinomycetota</taxon>
        <taxon>Actinomycetes</taxon>
        <taxon>Mycobacteriales</taxon>
        <taxon>Mycobacteriaceae</taxon>
        <taxon>Mycolicibacterium</taxon>
    </lineage>
</organism>
<evidence type="ECO:0008006" key="4">
    <source>
        <dbReference type="Google" id="ProtNLM"/>
    </source>
</evidence>
<dbReference type="Pfam" id="PF10812">
    <property type="entry name" value="DUF2561"/>
    <property type="match status" value="1"/>
</dbReference>
<gene>
    <name evidence="2" type="ORF">A5642_21825</name>
</gene>
<feature type="transmembrane region" description="Helical" evidence="1">
    <location>
        <begin position="24"/>
        <end position="45"/>
    </location>
</feature>
<sequence length="223" mass="23261">MPYNAETSTRSRVTGGNPEQLDRLLLGGSVAVWLAALGAGVAAVVAMVDLGTRHPSGAESSHTPWLLYSVIAVSAAVIVGAIPLLLRARRGGAAPLPLLGGGPSEADDRRPAGEIPTSALRSFDDPVVRRYSASPATSMLGFPVAAVEQLWLRCTLGIAAAMGGATLFIFLGAYMLADRHDELAWILYGLAFLITAAMVAIPWYCLRGLHAVLEASAEDARAA</sequence>
<keyword evidence="1" id="KW-0472">Membrane</keyword>